<dbReference type="Proteomes" id="UP000237271">
    <property type="component" value="Unassembled WGS sequence"/>
</dbReference>
<reference evidence="1 2" key="1">
    <citation type="journal article" date="2017" name="Genome Biol. Evol.">
        <title>Phytophthora megakarya and P. palmivora, closely related causal agents of cacao black pod rot, underwent increases in genome sizes and gene numbers by different mechanisms.</title>
        <authorList>
            <person name="Ali S.S."/>
            <person name="Shao J."/>
            <person name="Lary D.J."/>
            <person name="Kronmiller B."/>
            <person name="Shen D."/>
            <person name="Strem M.D."/>
            <person name="Amoako-Attah I."/>
            <person name="Akrofi A.Y."/>
            <person name="Begoude B.A."/>
            <person name="Ten Hoopen G.M."/>
            <person name="Coulibaly K."/>
            <person name="Kebe B.I."/>
            <person name="Melnick R.L."/>
            <person name="Guiltinan M.J."/>
            <person name="Tyler B.M."/>
            <person name="Meinhardt L.W."/>
            <person name="Bailey B.A."/>
        </authorList>
    </citation>
    <scope>NUCLEOTIDE SEQUENCE [LARGE SCALE GENOMIC DNA]</scope>
    <source>
        <strain evidence="2">sbr112.9</strain>
    </source>
</reference>
<dbReference type="EMBL" id="NCKW01006836">
    <property type="protein sequence ID" value="POM70698.1"/>
    <property type="molecule type" value="Genomic_DNA"/>
</dbReference>
<sequence>MFQKTVALSSTEAEHMTLRSVVMRRLLKDLGAEQEKQTVIYDDNLGAMALAKNVGYQSRTNPIDIRYDSVRERVKGGEVELFFQQSKNQLADFLLQGPVIQDSSLFNGSKHHRT</sequence>
<comment type="caution">
    <text evidence="1">The sequence shown here is derived from an EMBL/GenBank/DDBJ whole genome shotgun (WGS) entry which is preliminary data.</text>
</comment>
<evidence type="ECO:0000313" key="1">
    <source>
        <dbReference type="EMBL" id="POM70698.1"/>
    </source>
</evidence>
<keyword evidence="2" id="KW-1185">Reference proteome</keyword>
<proteinExistence type="predicted"/>
<gene>
    <name evidence="1" type="ORF">PHPALM_12821</name>
</gene>
<accession>A0A2P4XYT1</accession>
<dbReference type="CDD" id="cd09272">
    <property type="entry name" value="RNase_HI_RT_Ty1"/>
    <property type="match status" value="1"/>
</dbReference>
<evidence type="ECO:0000313" key="2">
    <source>
        <dbReference type="Proteomes" id="UP000237271"/>
    </source>
</evidence>
<protein>
    <submittedName>
        <fullName evidence="1">Polyprotein</fullName>
    </submittedName>
</protein>
<dbReference type="OrthoDB" id="1113209at2759"/>
<name>A0A2P4XYT1_9STRA</name>
<organism evidence="1 2">
    <name type="scientific">Phytophthora palmivora</name>
    <dbReference type="NCBI Taxonomy" id="4796"/>
    <lineage>
        <taxon>Eukaryota</taxon>
        <taxon>Sar</taxon>
        <taxon>Stramenopiles</taxon>
        <taxon>Oomycota</taxon>
        <taxon>Peronosporomycetes</taxon>
        <taxon>Peronosporales</taxon>
        <taxon>Peronosporaceae</taxon>
        <taxon>Phytophthora</taxon>
    </lineage>
</organism>
<dbReference type="AlphaFoldDB" id="A0A2P4XYT1"/>